<dbReference type="SUPFAM" id="SSF52047">
    <property type="entry name" value="RNI-like"/>
    <property type="match status" value="1"/>
</dbReference>
<dbReference type="InParanoid" id="A0A409WV84"/>
<sequence length="390" mass="44041">MWNALKRALHKKLRSLRILKSRWIGKLKNGPVFSLEIFELILDCLAEDVDTQTLHTCSLVCKAFVEPSQRLLFRTLIIWDWDLPPAVLFEEFVRKNEKVVGYITHMDYTVGRMCSSGRGLSSQNEQHTIQSLLLLPNLQNLCIRNQDSSKSPGFVYDNLFRHYLSTGRLTTLSLSTLDNVPILTILSSPTLQRFTTKFCKFKLDGTTLIEPSGGCGLVHLDMTGYTIPVAAVLSCKQLRYLRLSSIVLQSHPTHSSIFTPLSPSSLSSIETLGLDGNVNLADLYNDAKRERVQVFPNVKHLTITTRDDSFDNTHVVSQALSHIRSLESFELDRAQETPPRIANGNLTPLIPIEEFLQNLPNHTASLRKLVFTMQSYGYARNNQLVDILSL</sequence>
<evidence type="ECO:0000313" key="2">
    <source>
        <dbReference type="Proteomes" id="UP000284842"/>
    </source>
</evidence>
<gene>
    <name evidence="1" type="ORF">CVT24_002466</name>
</gene>
<organism evidence="1 2">
    <name type="scientific">Panaeolus cyanescens</name>
    <dbReference type="NCBI Taxonomy" id="181874"/>
    <lineage>
        <taxon>Eukaryota</taxon>
        <taxon>Fungi</taxon>
        <taxon>Dikarya</taxon>
        <taxon>Basidiomycota</taxon>
        <taxon>Agaricomycotina</taxon>
        <taxon>Agaricomycetes</taxon>
        <taxon>Agaricomycetidae</taxon>
        <taxon>Agaricales</taxon>
        <taxon>Agaricineae</taxon>
        <taxon>Galeropsidaceae</taxon>
        <taxon>Panaeolus</taxon>
    </lineage>
</organism>
<dbReference type="InterPro" id="IPR032675">
    <property type="entry name" value="LRR_dom_sf"/>
</dbReference>
<evidence type="ECO:0008006" key="3">
    <source>
        <dbReference type="Google" id="ProtNLM"/>
    </source>
</evidence>
<evidence type="ECO:0000313" key="1">
    <source>
        <dbReference type="EMBL" id="PPQ82445.1"/>
    </source>
</evidence>
<dbReference type="OrthoDB" id="2745898at2759"/>
<comment type="caution">
    <text evidence="1">The sequence shown here is derived from an EMBL/GenBank/DDBJ whole genome shotgun (WGS) entry which is preliminary data.</text>
</comment>
<dbReference type="Proteomes" id="UP000284842">
    <property type="component" value="Unassembled WGS sequence"/>
</dbReference>
<name>A0A409WV84_9AGAR</name>
<dbReference type="Gene3D" id="3.80.10.10">
    <property type="entry name" value="Ribonuclease Inhibitor"/>
    <property type="match status" value="1"/>
</dbReference>
<reference evidence="1 2" key="1">
    <citation type="journal article" date="2018" name="Evol. Lett.">
        <title>Horizontal gene cluster transfer increased hallucinogenic mushroom diversity.</title>
        <authorList>
            <person name="Reynolds H.T."/>
            <person name="Vijayakumar V."/>
            <person name="Gluck-Thaler E."/>
            <person name="Korotkin H.B."/>
            <person name="Matheny P.B."/>
            <person name="Slot J.C."/>
        </authorList>
    </citation>
    <scope>NUCLEOTIDE SEQUENCE [LARGE SCALE GENOMIC DNA]</scope>
    <source>
        <strain evidence="1 2">2629</strain>
    </source>
</reference>
<proteinExistence type="predicted"/>
<keyword evidence="2" id="KW-1185">Reference proteome</keyword>
<dbReference type="AlphaFoldDB" id="A0A409WV84"/>
<accession>A0A409WV84</accession>
<protein>
    <recommendedName>
        <fullName evidence="3">F-box domain-containing protein</fullName>
    </recommendedName>
</protein>
<dbReference type="EMBL" id="NHTK01005159">
    <property type="protein sequence ID" value="PPQ82445.1"/>
    <property type="molecule type" value="Genomic_DNA"/>
</dbReference>